<accession>A0A263D4H4</accession>
<feature type="region of interest" description="Disordered" evidence="1">
    <location>
        <begin position="74"/>
        <end position="93"/>
    </location>
</feature>
<evidence type="ECO:0008006" key="4">
    <source>
        <dbReference type="Google" id="ProtNLM"/>
    </source>
</evidence>
<evidence type="ECO:0000313" key="2">
    <source>
        <dbReference type="EMBL" id="OZM72968.1"/>
    </source>
</evidence>
<comment type="caution">
    <text evidence="2">The sequence shown here is derived from an EMBL/GenBank/DDBJ whole genome shotgun (WGS) entry which is preliminary data.</text>
</comment>
<dbReference type="EMBL" id="NKYE01000006">
    <property type="protein sequence ID" value="OZM72968.1"/>
    <property type="molecule type" value="Genomic_DNA"/>
</dbReference>
<evidence type="ECO:0000256" key="1">
    <source>
        <dbReference type="SAM" id="MobiDB-lite"/>
    </source>
</evidence>
<dbReference type="AlphaFoldDB" id="A0A263D4H4"/>
<proteinExistence type="predicted"/>
<name>A0A263D4H4_9PSEU</name>
<dbReference type="Proteomes" id="UP000242444">
    <property type="component" value="Unassembled WGS sequence"/>
</dbReference>
<dbReference type="InParanoid" id="A0A263D4H4"/>
<organism evidence="2 3">
    <name type="scientific">Amycolatopsis antarctica</name>
    <dbReference type="NCBI Taxonomy" id="1854586"/>
    <lineage>
        <taxon>Bacteria</taxon>
        <taxon>Bacillati</taxon>
        <taxon>Actinomycetota</taxon>
        <taxon>Actinomycetes</taxon>
        <taxon>Pseudonocardiales</taxon>
        <taxon>Pseudonocardiaceae</taxon>
        <taxon>Amycolatopsis</taxon>
    </lineage>
</organism>
<feature type="region of interest" description="Disordered" evidence="1">
    <location>
        <begin position="32"/>
        <end position="60"/>
    </location>
</feature>
<reference evidence="2 3" key="1">
    <citation type="submission" date="2017-07" db="EMBL/GenBank/DDBJ databases">
        <title>Amycolatopsis antarcticus sp. nov., isolated from the surface of an Antarcticus brown macroalga.</title>
        <authorList>
            <person name="Wang J."/>
            <person name="Leiva S."/>
            <person name="Huang J."/>
            <person name="Huang Y."/>
        </authorList>
    </citation>
    <scope>NUCLEOTIDE SEQUENCE [LARGE SCALE GENOMIC DNA]</scope>
    <source>
        <strain evidence="2 3">AU-G6</strain>
    </source>
</reference>
<protein>
    <recommendedName>
        <fullName evidence="4">DUF3558 domain-containing protein</fullName>
    </recommendedName>
</protein>
<evidence type="ECO:0000313" key="3">
    <source>
        <dbReference type="Proteomes" id="UP000242444"/>
    </source>
</evidence>
<gene>
    <name evidence="2" type="ORF">CFN78_12005</name>
</gene>
<keyword evidence="3" id="KW-1185">Reference proteome</keyword>
<dbReference type="OrthoDB" id="3689832at2"/>
<sequence length="199" mass="20008">MLAAAAGVVACLSGCADRANDLDTYYGAAAQEADRASTAPSAAPPSPSAPRGDADPAGQVTAAQLTDADVAEEGVTPALPTPPASACIDAIPSGATPPGSMTWQYPSGSRLSQEVNAYTDRPASQVLTELGCPGEELTVDVPVGADSARGWCADTECTVVLARGPLLSALHVVASTPERAAEAAQRLAPVTAKALQRQQ</sequence>
<feature type="compositionally biased region" description="Low complexity" evidence="1">
    <location>
        <begin position="49"/>
        <end position="58"/>
    </location>
</feature>